<dbReference type="PANTHER" id="PTHR45623:SF14">
    <property type="entry name" value="CHROMODOMAIN-HELICASE-DNA-BINDING PROTEIN 1"/>
    <property type="match status" value="1"/>
</dbReference>
<proteinExistence type="predicted"/>
<evidence type="ECO:0000256" key="7">
    <source>
        <dbReference type="SAM" id="MobiDB-lite"/>
    </source>
</evidence>
<organism evidence="11 12">
    <name type="scientific">Heligmosomoides polygyrus</name>
    <name type="common">Parasitic roundworm</name>
    <dbReference type="NCBI Taxonomy" id="6339"/>
    <lineage>
        <taxon>Eukaryota</taxon>
        <taxon>Metazoa</taxon>
        <taxon>Ecdysozoa</taxon>
        <taxon>Nematoda</taxon>
        <taxon>Chromadorea</taxon>
        <taxon>Rhabditida</taxon>
        <taxon>Rhabditina</taxon>
        <taxon>Rhabditomorpha</taxon>
        <taxon>Strongyloidea</taxon>
        <taxon>Heligmosomidae</taxon>
        <taxon>Heligmosomoides</taxon>
    </lineage>
</organism>
<dbReference type="Gene3D" id="2.40.50.40">
    <property type="match status" value="2"/>
</dbReference>
<evidence type="ECO:0000313" key="12">
    <source>
        <dbReference type="WBParaSite" id="HPBE_0001837201-mRNA-1"/>
    </source>
</evidence>
<feature type="domain" description="Chromo" evidence="8">
    <location>
        <begin position="83"/>
        <end position="172"/>
    </location>
</feature>
<dbReference type="PANTHER" id="PTHR45623">
    <property type="entry name" value="CHROMODOMAIN-HELICASE-DNA-BINDING PROTEIN 3-RELATED-RELATED"/>
    <property type="match status" value="1"/>
</dbReference>
<dbReference type="AlphaFoldDB" id="A0A183G8Y4"/>
<evidence type="ECO:0000313" key="11">
    <source>
        <dbReference type="Proteomes" id="UP000050761"/>
    </source>
</evidence>
<accession>A0A3P8BYX1</accession>
<dbReference type="GO" id="GO:0034728">
    <property type="term" value="P:nucleosome organization"/>
    <property type="evidence" value="ECO:0007669"/>
    <property type="project" value="TreeGrafter"/>
</dbReference>
<dbReference type="SUPFAM" id="SSF54160">
    <property type="entry name" value="Chromo domain-like"/>
    <property type="match status" value="2"/>
</dbReference>
<dbReference type="SMART" id="SM00298">
    <property type="entry name" value="CHROMO"/>
    <property type="match status" value="2"/>
</dbReference>
<sequence length="510" mass="58941">MRLKPVALQAAAPSFHDGKRKVASTKKLEKYLLEESNYLRRSARSKQSDRDRKSDTLSEIDDNDVLEWEEEEKKTPSVAANAETIERVIKSRMGSVGATGSATTCYNVAEKGDPNDPSSATLEQQFLIKWVGWSHLHNTWESEASITAMGANGIKKVHNFIKKQREMDEWKCTVDKEYIEFYECEQVMSEELCDEYVKVERIVAHQVSRDRSTEGLEATEYYVKWCGLSYSDCTWEDARLLPPEQIQAYHRRIENYHAPSKSAAVLRRRPKFVKIEGMPSFLQFEGSDQVLRDYQLEGLNWMLHAWCKHNSCILADEMGLGKTIQSIAFLSALYHRYELYGPFLVVVPLSTMAAWQKEFAQWAPDMNLVTYMGDVNSREQIRQFEWYVAGTKKIKVNAVLTTYEILLKDKPFLGSFQWAALAVDEAHRLKNDESLLYSCLSSFNCDHRLLITGTPLQNSLKELWALLHFIMPEKYVTFLSFRQMRYKCLTAFLYDSSFTFISYLSLALVF</sequence>
<reference evidence="10 11" key="1">
    <citation type="submission" date="2018-11" db="EMBL/GenBank/DDBJ databases">
        <authorList>
            <consortium name="Pathogen Informatics"/>
        </authorList>
    </citation>
    <scope>NUCLEOTIDE SEQUENCE [LARGE SCALE GENOMIC DNA]</scope>
</reference>
<dbReference type="InterPro" id="IPR000953">
    <property type="entry name" value="Chromo/chromo_shadow_dom"/>
</dbReference>
<feature type="domain" description="Helicase ATP-binding" evidence="9">
    <location>
        <begin position="303"/>
        <end position="473"/>
    </location>
</feature>
<evidence type="ECO:0000313" key="10">
    <source>
        <dbReference type="EMBL" id="VDP11344.1"/>
    </source>
</evidence>
<keyword evidence="6" id="KW-0539">Nucleus</keyword>
<evidence type="ECO:0000259" key="9">
    <source>
        <dbReference type="PROSITE" id="PS51192"/>
    </source>
</evidence>
<dbReference type="Gene3D" id="3.40.50.10810">
    <property type="entry name" value="Tandem AAA-ATPase domain"/>
    <property type="match status" value="1"/>
</dbReference>
<evidence type="ECO:0000256" key="3">
    <source>
        <dbReference type="ARBA" id="ARBA00022840"/>
    </source>
</evidence>
<dbReference type="GO" id="GO:0042393">
    <property type="term" value="F:histone binding"/>
    <property type="evidence" value="ECO:0007669"/>
    <property type="project" value="TreeGrafter"/>
</dbReference>
<comment type="subcellular location">
    <subcellularLocation>
        <location evidence="1">Nucleus</location>
    </subcellularLocation>
</comment>
<evidence type="ECO:0000256" key="5">
    <source>
        <dbReference type="ARBA" id="ARBA00023163"/>
    </source>
</evidence>
<dbReference type="InterPro" id="IPR000330">
    <property type="entry name" value="SNF2_N"/>
</dbReference>
<dbReference type="CDD" id="cd18666">
    <property type="entry name" value="CD1_tandem_CHD1-2_like"/>
    <property type="match status" value="1"/>
</dbReference>
<dbReference type="InterPro" id="IPR014001">
    <property type="entry name" value="Helicase_ATP-bd"/>
</dbReference>
<dbReference type="GO" id="GO:0016887">
    <property type="term" value="F:ATP hydrolysis activity"/>
    <property type="evidence" value="ECO:0007669"/>
    <property type="project" value="TreeGrafter"/>
</dbReference>
<evidence type="ECO:0000256" key="2">
    <source>
        <dbReference type="ARBA" id="ARBA00022741"/>
    </source>
</evidence>
<dbReference type="EMBL" id="UZAH01030648">
    <property type="protein sequence ID" value="VDP11344.1"/>
    <property type="molecule type" value="Genomic_DNA"/>
</dbReference>
<reference evidence="12" key="2">
    <citation type="submission" date="2019-09" db="UniProtKB">
        <authorList>
            <consortium name="WormBaseParasite"/>
        </authorList>
    </citation>
    <scope>IDENTIFICATION</scope>
</reference>
<dbReference type="InterPro" id="IPR027417">
    <property type="entry name" value="P-loop_NTPase"/>
</dbReference>
<dbReference type="Pfam" id="PF00176">
    <property type="entry name" value="SNF2-rel_dom"/>
    <property type="match status" value="1"/>
</dbReference>
<dbReference type="InterPro" id="IPR038718">
    <property type="entry name" value="SNF2-like_sf"/>
</dbReference>
<dbReference type="InterPro" id="IPR023779">
    <property type="entry name" value="Chromodomain_CS"/>
</dbReference>
<feature type="domain" description="Chromo" evidence="8">
    <location>
        <begin position="197"/>
        <end position="261"/>
    </location>
</feature>
<dbReference type="GO" id="GO:0140658">
    <property type="term" value="F:ATP-dependent chromatin remodeler activity"/>
    <property type="evidence" value="ECO:0007669"/>
    <property type="project" value="TreeGrafter"/>
</dbReference>
<feature type="region of interest" description="Disordered" evidence="7">
    <location>
        <begin position="1"/>
        <end position="20"/>
    </location>
</feature>
<dbReference type="GO" id="GO:0005634">
    <property type="term" value="C:nucleus"/>
    <property type="evidence" value="ECO:0007669"/>
    <property type="project" value="UniProtKB-SubCell"/>
</dbReference>
<dbReference type="CDD" id="cd18659">
    <property type="entry name" value="CD2_tandem"/>
    <property type="match status" value="1"/>
</dbReference>
<protein>
    <submittedName>
        <fullName evidence="12">DNA helicase</fullName>
    </submittedName>
</protein>
<keyword evidence="2" id="KW-0547">Nucleotide-binding</keyword>
<dbReference type="OrthoDB" id="5857104at2759"/>
<dbReference type="InterPro" id="IPR023780">
    <property type="entry name" value="Chromo_domain"/>
</dbReference>
<dbReference type="GO" id="GO:0003677">
    <property type="term" value="F:DNA binding"/>
    <property type="evidence" value="ECO:0007669"/>
    <property type="project" value="TreeGrafter"/>
</dbReference>
<evidence type="ECO:0000256" key="1">
    <source>
        <dbReference type="ARBA" id="ARBA00004123"/>
    </source>
</evidence>
<keyword evidence="11" id="KW-1185">Reference proteome</keyword>
<dbReference type="GO" id="GO:0000785">
    <property type="term" value="C:chromatin"/>
    <property type="evidence" value="ECO:0007669"/>
    <property type="project" value="TreeGrafter"/>
</dbReference>
<dbReference type="SUPFAM" id="SSF52540">
    <property type="entry name" value="P-loop containing nucleoside triphosphate hydrolases"/>
    <property type="match status" value="1"/>
</dbReference>
<dbReference type="Pfam" id="PF00385">
    <property type="entry name" value="Chromo"/>
    <property type="match status" value="2"/>
</dbReference>
<evidence type="ECO:0000256" key="6">
    <source>
        <dbReference type="ARBA" id="ARBA00023242"/>
    </source>
</evidence>
<dbReference type="PROSITE" id="PS51192">
    <property type="entry name" value="HELICASE_ATP_BIND_1"/>
    <property type="match status" value="1"/>
</dbReference>
<dbReference type="PROSITE" id="PS00598">
    <property type="entry name" value="CHROMO_1"/>
    <property type="match status" value="2"/>
</dbReference>
<dbReference type="Proteomes" id="UP000050761">
    <property type="component" value="Unassembled WGS sequence"/>
</dbReference>
<keyword evidence="3" id="KW-0067">ATP-binding</keyword>
<evidence type="ECO:0000256" key="4">
    <source>
        <dbReference type="ARBA" id="ARBA00023015"/>
    </source>
</evidence>
<dbReference type="FunFam" id="2.40.50.40:FF:000014">
    <property type="entry name" value="Chromodomain-helicase-DNA-binding protein 2 isoform 1"/>
    <property type="match status" value="1"/>
</dbReference>
<gene>
    <name evidence="10" type="ORF">HPBE_LOCUS18371</name>
</gene>
<dbReference type="GO" id="GO:0003682">
    <property type="term" value="F:chromatin binding"/>
    <property type="evidence" value="ECO:0007669"/>
    <property type="project" value="TreeGrafter"/>
</dbReference>
<evidence type="ECO:0000259" key="8">
    <source>
        <dbReference type="PROSITE" id="PS50013"/>
    </source>
</evidence>
<dbReference type="SMART" id="SM00487">
    <property type="entry name" value="DEXDc"/>
    <property type="match status" value="1"/>
</dbReference>
<dbReference type="InterPro" id="IPR016197">
    <property type="entry name" value="Chromo-like_dom_sf"/>
</dbReference>
<name>A0A183G8Y4_HELPZ</name>
<dbReference type="GO" id="GO:0005524">
    <property type="term" value="F:ATP binding"/>
    <property type="evidence" value="ECO:0007669"/>
    <property type="project" value="UniProtKB-KW"/>
</dbReference>
<dbReference type="PROSITE" id="PS50013">
    <property type="entry name" value="CHROMO_2"/>
    <property type="match status" value="2"/>
</dbReference>
<accession>A0A183G8Y4</accession>
<keyword evidence="5" id="KW-0804">Transcription</keyword>
<dbReference type="WBParaSite" id="HPBE_0001837201-mRNA-1">
    <property type="protein sequence ID" value="HPBE_0001837201-mRNA-1"/>
    <property type="gene ID" value="HPBE_0001837201"/>
</dbReference>
<keyword evidence="4" id="KW-0805">Transcription regulation</keyword>